<dbReference type="Proteomes" id="UP000887568">
    <property type="component" value="Unplaced"/>
</dbReference>
<dbReference type="EnsemblMetazoa" id="XM_038204085.1">
    <property type="protein sequence ID" value="XP_038060013.1"/>
    <property type="gene ID" value="LOC119731077"/>
</dbReference>
<dbReference type="AlphaFoldDB" id="A0A914A8C0"/>
<evidence type="ECO:0000256" key="1">
    <source>
        <dbReference type="ARBA" id="ARBA00010165"/>
    </source>
</evidence>
<dbReference type="SUPFAM" id="SSF56112">
    <property type="entry name" value="Protein kinase-like (PK-like)"/>
    <property type="match status" value="1"/>
</dbReference>
<keyword evidence="8" id="KW-1185">Reference proteome</keyword>
<sequence length="412" mass="46411">MSIVVHKQECVQFRHMSGDLFAESNMDFTSEGGLQILFRGTFGQKWRNSFGNHGNEKSFQLDTSNYIVHNVEGGYLNRVYRLCSKNDQSQSVFIKHAPPFIKCLGYDQPLGEERLHTEFLALRKFQQAVPGSVPDVYFHDEETKCVVMEDLRNYEVMGSQLSQGCLDIVLVRRLASVVAKLHRNTHVATTSSSEFTTMLETFRNEEMVALNADMTFDLSNPANRCSPELEGPACSIRKDPEIVANIQSLHLVFLQRKECLTHGDLHLGSVMVNESSVKLIDAEFAFMGPAASDVGHILSNFIFSYAAHTLYPKEENSSIDHLLREATQETVDVYFDEAKEFLSEDALATLVSQTAGFTGCHIIKWIIGIAEARDLLDKPQAELMCLSIGARLVKEYNMIRSTQDLLRCIFDT</sequence>
<dbReference type="PANTHER" id="PTHR34273:SF2">
    <property type="entry name" value="METHYLTHIORIBOSE KINASE"/>
    <property type="match status" value="1"/>
</dbReference>
<keyword evidence="2" id="KW-0808">Transferase</keyword>
<protein>
    <recommendedName>
        <fullName evidence="6">Aminoglycoside phosphotransferase domain-containing protein</fullName>
    </recommendedName>
</protein>
<dbReference type="RefSeq" id="XP_038060013.1">
    <property type="nucleotide sequence ID" value="XM_038204085.1"/>
</dbReference>
<dbReference type="Pfam" id="PF01636">
    <property type="entry name" value="APH"/>
    <property type="match status" value="1"/>
</dbReference>
<dbReference type="OMA" id="EMCEITE"/>
<dbReference type="Gene3D" id="3.30.200.20">
    <property type="entry name" value="Phosphorylase Kinase, domain 1"/>
    <property type="match status" value="1"/>
</dbReference>
<evidence type="ECO:0000256" key="4">
    <source>
        <dbReference type="ARBA" id="ARBA00022777"/>
    </source>
</evidence>
<reference evidence="7" key="1">
    <citation type="submission" date="2022-11" db="UniProtKB">
        <authorList>
            <consortium name="EnsemblMetazoa"/>
        </authorList>
    </citation>
    <scope>IDENTIFICATION</scope>
</reference>
<proteinExistence type="inferred from homology"/>
<keyword evidence="3" id="KW-0547">Nucleotide-binding</keyword>
<organism evidence="7 8">
    <name type="scientific">Patiria miniata</name>
    <name type="common">Bat star</name>
    <name type="synonym">Asterina miniata</name>
    <dbReference type="NCBI Taxonomy" id="46514"/>
    <lineage>
        <taxon>Eukaryota</taxon>
        <taxon>Metazoa</taxon>
        <taxon>Echinodermata</taxon>
        <taxon>Eleutherozoa</taxon>
        <taxon>Asterozoa</taxon>
        <taxon>Asteroidea</taxon>
        <taxon>Valvatacea</taxon>
        <taxon>Valvatida</taxon>
        <taxon>Asterinidae</taxon>
        <taxon>Patiria</taxon>
    </lineage>
</organism>
<name>A0A914A8C0_PATMI</name>
<dbReference type="PANTHER" id="PTHR34273">
    <property type="entry name" value="METHYLTHIORIBOSE KINASE"/>
    <property type="match status" value="1"/>
</dbReference>
<keyword evidence="4" id="KW-0418">Kinase</keyword>
<evidence type="ECO:0000259" key="6">
    <source>
        <dbReference type="Pfam" id="PF01636"/>
    </source>
</evidence>
<evidence type="ECO:0000256" key="3">
    <source>
        <dbReference type="ARBA" id="ARBA00022741"/>
    </source>
</evidence>
<evidence type="ECO:0000256" key="5">
    <source>
        <dbReference type="ARBA" id="ARBA00022840"/>
    </source>
</evidence>
<evidence type="ECO:0000256" key="2">
    <source>
        <dbReference type="ARBA" id="ARBA00022679"/>
    </source>
</evidence>
<dbReference type="InterPro" id="IPR002575">
    <property type="entry name" value="Aminoglycoside_PTrfase"/>
</dbReference>
<feature type="domain" description="Aminoglycoside phosphotransferase" evidence="6">
    <location>
        <begin position="71"/>
        <end position="301"/>
    </location>
</feature>
<dbReference type="OrthoDB" id="2461at2759"/>
<dbReference type="InterPro" id="IPR011009">
    <property type="entry name" value="Kinase-like_dom_sf"/>
</dbReference>
<dbReference type="GeneID" id="119731077"/>
<dbReference type="GO" id="GO:0005524">
    <property type="term" value="F:ATP binding"/>
    <property type="evidence" value="ECO:0007669"/>
    <property type="project" value="UniProtKB-KW"/>
</dbReference>
<evidence type="ECO:0000313" key="7">
    <source>
        <dbReference type="EnsemblMetazoa" id="XP_038060013.1"/>
    </source>
</evidence>
<evidence type="ECO:0000313" key="8">
    <source>
        <dbReference type="Proteomes" id="UP000887568"/>
    </source>
</evidence>
<dbReference type="Gene3D" id="3.90.1200.10">
    <property type="match status" value="1"/>
</dbReference>
<comment type="similarity">
    <text evidence="1">Belongs to the methylthioribose kinase family.</text>
</comment>
<keyword evidence="5" id="KW-0067">ATP-binding</keyword>
<dbReference type="GO" id="GO:0016301">
    <property type="term" value="F:kinase activity"/>
    <property type="evidence" value="ECO:0007669"/>
    <property type="project" value="UniProtKB-KW"/>
</dbReference>
<accession>A0A914A8C0</accession>